<dbReference type="EnsemblPlants" id="Kaladp0092s0095.1.v1.1">
    <property type="protein sequence ID" value="Kaladp0092s0095.1.v1.1"/>
    <property type="gene ID" value="Kaladp0092s0095.v1.1"/>
</dbReference>
<keyword evidence="4 13" id="KW-0812">Transmembrane</keyword>
<evidence type="ECO:0000259" key="14">
    <source>
        <dbReference type="PROSITE" id="PS50011"/>
    </source>
</evidence>
<reference evidence="15" key="1">
    <citation type="submission" date="2021-01" db="UniProtKB">
        <authorList>
            <consortium name="EnsemblPlants"/>
        </authorList>
    </citation>
    <scope>IDENTIFICATION</scope>
</reference>
<dbReference type="InterPro" id="IPR001245">
    <property type="entry name" value="Ser-Thr/Tyr_kinase_cat_dom"/>
</dbReference>
<dbReference type="GO" id="GO:0005524">
    <property type="term" value="F:ATP binding"/>
    <property type="evidence" value="ECO:0007669"/>
    <property type="project" value="UniProtKB-KW"/>
</dbReference>
<dbReference type="Gene3D" id="2.60.120.200">
    <property type="match status" value="1"/>
</dbReference>
<dbReference type="Gene3D" id="1.10.510.10">
    <property type="entry name" value="Transferase(Phosphotransferase) domain 1"/>
    <property type="match status" value="1"/>
</dbReference>
<evidence type="ECO:0000256" key="11">
    <source>
        <dbReference type="ARBA" id="ARBA00023170"/>
    </source>
</evidence>
<dbReference type="AlphaFoldDB" id="A0A7N0UZ43"/>
<keyword evidence="8" id="KW-0067">ATP-binding</keyword>
<dbReference type="OMA" id="MHREGRI"/>
<organism evidence="15 16">
    <name type="scientific">Kalanchoe fedtschenkoi</name>
    <name type="common">Lavender scallops</name>
    <name type="synonym">South American air plant</name>
    <dbReference type="NCBI Taxonomy" id="63787"/>
    <lineage>
        <taxon>Eukaryota</taxon>
        <taxon>Viridiplantae</taxon>
        <taxon>Streptophyta</taxon>
        <taxon>Embryophyta</taxon>
        <taxon>Tracheophyta</taxon>
        <taxon>Spermatophyta</taxon>
        <taxon>Magnoliopsida</taxon>
        <taxon>eudicotyledons</taxon>
        <taxon>Gunneridae</taxon>
        <taxon>Pentapetalae</taxon>
        <taxon>Saxifragales</taxon>
        <taxon>Crassulaceae</taxon>
        <taxon>Kalanchoe</taxon>
    </lineage>
</organism>
<dbReference type="Proteomes" id="UP000594263">
    <property type="component" value="Unplaced"/>
</dbReference>
<dbReference type="InterPro" id="IPR000719">
    <property type="entry name" value="Prot_kinase_dom"/>
</dbReference>
<dbReference type="CDD" id="cd14066">
    <property type="entry name" value="STKc_IRAK"/>
    <property type="match status" value="1"/>
</dbReference>
<dbReference type="Pfam" id="PF07714">
    <property type="entry name" value="PK_Tyr_Ser-Thr"/>
    <property type="match status" value="1"/>
</dbReference>
<keyword evidence="16" id="KW-1185">Reference proteome</keyword>
<feature type="transmembrane region" description="Helical" evidence="13">
    <location>
        <begin position="282"/>
        <end position="305"/>
    </location>
</feature>
<dbReference type="CDD" id="cd06899">
    <property type="entry name" value="lectin_legume_LecRK_Arcelin_ConA"/>
    <property type="match status" value="1"/>
</dbReference>
<dbReference type="SUPFAM" id="SSF49899">
    <property type="entry name" value="Concanavalin A-like lectins/glucanases"/>
    <property type="match status" value="1"/>
</dbReference>
<dbReference type="Pfam" id="PF00139">
    <property type="entry name" value="Lectin_legB"/>
    <property type="match status" value="1"/>
</dbReference>
<keyword evidence="7" id="KW-0547">Nucleotide-binding</keyword>
<name>A0A7N0UZ43_KALFE</name>
<evidence type="ECO:0000256" key="1">
    <source>
        <dbReference type="ARBA" id="ARBA00004479"/>
    </source>
</evidence>
<dbReference type="FunFam" id="3.30.200.20:FF:000320">
    <property type="entry name" value="probable L-type lectin-domain containing receptor kinase S.5"/>
    <property type="match status" value="1"/>
</dbReference>
<dbReference type="InterPro" id="IPR011009">
    <property type="entry name" value="Kinase-like_dom_sf"/>
</dbReference>
<keyword evidence="6" id="KW-0430">Lectin</keyword>
<evidence type="ECO:0000256" key="4">
    <source>
        <dbReference type="ARBA" id="ARBA00022692"/>
    </source>
</evidence>
<dbReference type="PROSITE" id="PS00108">
    <property type="entry name" value="PROTEIN_KINASE_ST"/>
    <property type="match status" value="1"/>
</dbReference>
<evidence type="ECO:0000313" key="15">
    <source>
        <dbReference type="EnsemblPlants" id="Kaladp0092s0095.1.v1.1"/>
    </source>
</evidence>
<dbReference type="GO" id="GO:0051707">
    <property type="term" value="P:response to other organism"/>
    <property type="evidence" value="ECO:0007669"/>
    <property type="project" value="UniProtKB-ARBA"/>
</dbReference>
<dbReference type="Gramene" id="Kaladp0092s0095.1.v1.1">
    <property type="protein sequence ID" value="Kaladp0092s0095.1.v1.1"/>
    <property type="gene ID" value="Kaladp0092s0095.v1.1"/>
</dbReference>
<dbReference type="InterPro" id="IPR001220">
    <property type="entry name" value="Legume_lectin_dom"/>
</dbReference>
<evidence type="ECO:0000256" key="13">
    <source>
        <dbReference type="SAM" id="Phobius"/>
    </source>
</evidence>
<dbReference type="FunFam" id="1.10.510.10:FF:000444">
    <property type="entry name" value="probable L-type lectin-domain containing receptor kinase S.5"/>
    <property type="match status" value="1"/>
</dbReference>
<feature type="region of interest" description="Disordered" evidence="12">
    <location>
        <begin position="652"/>
        <end position="673"/>
    </location>
</feature>
<comment type="subcellular location">
    <subcellularLocation>
        <location evidence="1">Membrane</location>
        <topology evidence="1">Single-pass type I membrane protein</topology>
    </subcellularLocation>
</comment>
<sequence length="673" mass="74730">MQVNLLTLAAGTVLEEETRLKKTVFSFNDFNETRDGGSFVFLGGHSSIDGGALQLTPDTLNNEFLLYNKSGRIFYHQPFKLWSSDDPNSNEILTSFSSYFLMNIYRKPGWTAGSGFSFLLAPNLSIPANSHGQWLGLTNSSTNGDSANQIIAIEFDTEKQDEFDPDSNHVGLNINSIRSYAEVSLAGFGIEISPEQGTNYSVWIDYNGVAKHLTVHMDRGESSSKPDSPILNQTLNLKQYLNKNSFMGFSGSTSHPHIQLNCVLKWSLQIETLPSESSSTSLIIGLAIGIPALAIAVASSIVLIYRKRRKLNQSSEENVPERVRRMPGMPREFRYRDLKKATGNFDQRMVLGQGGYGTVFKGVLRSDFSVSVNGEGSGIVTEIAVKKFLRESVNGKDDFLSELAIIHRLRHKHLVRLVGWCHEKGKLLLVYDYMPNGSLEKYLHNPSDPNLLTWERRFRILTGVASALNYLHNEYDEKVVHRDLKASNIMLESDFTPRLGDFGLARVLDNGMTSYAEQGLQGVPGTRGYVAPEYLHTGKATPETDVYGFGAVVLEIVCGKNPGVPISVGQDTFPLVDWVWMFHQEGDILNAVDERLKDEYIAEEVKRLLLLGLACSHPTASQRPRTQAIVQIIAGNVVAPYVPPFRPTFSWPSVRNNAPSPTETESLLSINAS</sequence>
<dbReference type="GO" id="GO:0016020">
    <property type="term" value="C:membrane"/>
    <property type="evidence" value="ECO:0007669"/>
    <property type="project" value="UniProtKB-SubCell"/>
</dbReference>
<dbReference type="SUPFAM" id="SSF56112">
    <property type="entry name" value="Protein kinase-like (PK-like)"/>
    <property type="match status" value="1"/>
</dbReference>
<evidence type="ECO:0000313" key="16">
    <source>
        <dbReference type="Proteomes" id="UP000594263"/>
    </source>
</evidence>
<dbReference type="Gene3D" id="3.30.200.20">
    <property type="entry name" value="Phosphorylase Kinase, domain 1"/>
    <property type="match status" value="1"/>
</dbReference>
<evidence type="ECO:0000256" key="5">
    <source>
        <dbReference type="ARBA" id="ARBA00022729"/>
    </source>
</evidence>
<keyword evidence="5" id="KW-0732">Signal</keyword>
<evidence type="ECO:0000256" key="8">
    <source>
        <dbReference type="ARBA" id="ARBA00022840"/>
    </source>
</evidence>
<keyword evidence="10 13" id="KW-0472">Membrane</keyword>
<dbReference type="GO" id="GO:0006952">
    <property type="term" value="P:defense response"/>
    <property type="evidence" value="ECO:0007669"/>
    <property type="project" value="UniProtKB-ARBA"/>
</dbReference>
<feature type="domain" description="Protein kinase" evidence="14">
    <location>
        <begin position="345"/>
        <end position="642"/>
    </location>
</feature>
<dbReference type="InterPro" id="IPR013320">
    <property type="entry name" value="ConA-like_dom_sf"/>
</dbReference>
<dbReference type="PROSITE" id="PS50011">
    <property type="entry name" value="PROTEIN_KINASE_DOM"/>
    <property type="match status" value="1"/>
</dbReference>
<keyword evidence="11" id="KW-0675">Receptor</keyword>
<dbReference type="GO" id="GO:0030246">
    <property type="term" value="F:carbohydrate binding"/>
    <property type="evidence" value="ECO:0007669"/>
    <property type="project" value="UniProtKB-KW"/>
</dbReference>
<evidence type="ECO:0000256" key="10">
    <source>
        <dbReference type="ARBA" id="ARBA00023136"/>
    </source>
</evidence>
<evidence type="ECO:0000256" key="3">
    <source>
        <dbReference type="ARBA" id="ARBA00010217"/>
    </source>
</evidence>
<dbReference type="SMART" id="SM00220">
    <property type="entry name" value="S_TKc"/>
    <property type="match status" value="1"/>
</dbReference>
<dbReference type="PANTHER" id="PTHR27007">
    <property type="match status" value="1"/>
</dbReference>
<protein>
    <recommendedName>
        <fullName evidence="14">Protein kinase domain-containing protein</fullName>
    </recommendedName>
</protein>
<dbReference type="InterPro" id="IPR008271">
    <property type="entry name" value="Ser/Thr_kinase_AS"/>
</dbReference>
<accession>A0A7N0UZ43</accession>
<evidence type="ECO:0000256" key="7">
    <source>
        <dbReference type="ARBA" id="ARBA00022741"/>
    </source>
</evidence>
<dbReference type="GO" id="GO:0004672">
    <property type="term" value="F:protein kinase activity"/>
    <property type="evidence" value="ECO:0007669"/>
    <property type="project" value="InterPro"/>
</dbReference>
<proteinExistence type="inferred from homology"/>
<dbReference type="InterPro" id="IPR050528">
    <property type="entry name" value="L-type_Lectin-RKs"/>
</dbReference>
<comment type="similarity">
    <text evidence="2">In the N-terminal section; belongs to the leguminous lectin family.</text>
</comment>
<evidence type="ECO:0000256" key="9">
    <source>
        <dbReference type="ARBA" id="ARBA00022989"/>
    </source>
</evidence>
<evidence type="ECO:0000256" key="6">
    <source>
        <dbReference type="ARBA" id="ARBA00022734"/>
    </source>
</evidence>
<comment type="similarity">
    <text evidence="3">In the C-terminal section; belongs to the protein kinase superfamily. Ser/Thr protein kinase family.</text>
</comment>
<evidence type="ECO:0000256" key="2">
    <source>
        <dbReference type="ARBA" id="ARBA00008536"/>
    </source>
</evidence>
<evidence type="ECO:0000256" key="12">
    <source>
        <dbReference type="SAM" id="MobiDB-lite"/>
    </source>
</evidence>
<keyword evidence="9 13" id="KW-1133">Transmembrane helix</keyword>